<dbReference type="GeneID" id="68311520"/>
<dbReference type="Proteomes" id="UP000827133">
    <property type="component" value="Unassembled WGS sequence"/>
</dbReference>
<dbReference type="RefSeq" id="XP_044682710.1">
    <property type="nucleotide sequence ID" value="XM_044821377.1"/>
</dbReference>
<evidence type="ECO:0000313" key="1">
    <source>
        <dbReference type="EMBL" id="KAG9503710.1"/>
    </source>
</evidence>
<name>A0A9P8DKQ2_9HYPO</name>
<comment type="caution">
    <text evidence="1">The sequence shown here is derived from an EMBL/GenBank/DDBJ whole genome shotgun (WGS) entry which is preliminary data.</text>
</comment>
<keyword evidence="2" id="KW-1185">Reference proteome</keyword>
<proteinExistence type="predicted"/>
<protein>
    <submittedName>
        <fullName evidence="1">Uncharacterized protein</fullName>
    </submittedName>
</protein>
<sequence>MDDLTRRGLKVVSQLEENEDNPDTFDIVIVHGLHGSFDKDWSESLSSDEDFNFVIRRSFRLLAYDHDMSLSSRQSILEELAFQKLALSLLEEIAKEAVKEVSKYPV</sequence>
<dbReference type="AlphaFoldDB" id="A0A9P8DKQ2"/>
<dbReference type="KEGG" id="fmu:J7337_003663"/>
<organism evidence="1 2">
    <name type="scientific">Fusarium musae</name>
    <dbReference type="NCBI Taxonomy" id="1042133"/>
    <lineage>
        <taxon>Eukaryota</taxon>
        <taxon>Fungi</taxon>
        <taxon>Dikarya</taxon>
        <taxon>Ascomycota</taxon>
        <taxon>Pezizomycotina</taxon>
        <taxon>Sordariomycetes</taxon>
        <taxon>Hypocreomycetidae</taxon>
        <taxon>Hypocreales</taxon>
        <taxon>Nectriaceae</taxon>
        <taxon>Fusarium</taxon>
    </lineage>
</organism>
<accession>A0A9P8DKQ2</accession>
<gene>
    <name evidence="1" type="ORF">J7337_003663</name>
</gene>
<dbReference type="EMBL" id="JAHBCI010000003">
    <property type="protein sequence ID" value="KAG9503710.1"/>
    <property type="molecule type" value="Genomic_DNA"/>
</dbReference>
<reference evidence="1" key="1">
    <citation type="journal article" date="2021" name="Mol. Plant Microbe Interact.">
        <title>Telomere to telomere genome assembly of Fusarium musae F31, causal agent of crown rot disease of banana.</title>
        <authorList>
            <person name="Degradi L."/>
            <person name="Tava V."/>
            <person name="Kunova A."/>
            <person name="Cortesi P."/>
            <person name="Saracchi M."/>
            <person name="Pasquali M."/>
        </authorList>
    </citation>
    <scope>NUCLEOTIDE SEQUENCE</scope>
    <source>
        <strain evidence="1">F31</strain>
    </source>
</reference>
<evidence type="ECO:0000313" key="2">
    <source>
        <dbReference type="Proteomes" id="UP000827133"/>
    </source>
</evidence>